<gene>
    <name evidence="8" type="ORF">C2S53_019233</name>
</gene>
<name>A0AAD4P5Y8_PERFH</name>
<organism evidence="8 9">
    <name type="scientific">Perilla frutescens var. hirtella</name>
    <name type="common">Perilla citriodora</name>
    <name type="synonym">Perilla setoyensis</name>
    <dbReference type="NCBI Taxonomy" id="608512"/>
    <lineage>
        <taxon>Eukaryota</taxon>
        <taxon>Viridiplantae</taxon>
        <taxon>Streptophyta</taxon>
        <taxon>Embryophyta</taxon>
        <taxon>Tracheophyta</taxon>
        <taxon>Spermatophyta</taxon>
        <taxon>Magnoliopsida</taxon>
        <taxon>eudicotyledons</taxon>
        <taxon>Gunneridae</taxon>
        <taxon>Pentapetalae</taxon>
        <taxon>asterids</taxon>
        <taxon>lamiids</taxon>
        <taxon>Lamiales</taxon>
        <taxon>Lamiaceae</taxon>
        <taxon>Nepetoideae</taxon>
        <taxon>Elsholtzieae</taxon>
        <taxon>Perilla</taxon>
    </lineage>
</organism>
<evidence type="ECO:0000256" key="4">
    <source>
        <dbReference type="ARBA" id="ARBA00022741"/>
    </source>
</evidence>
<keyword evidence="2" id="KW-0808">Transferase</keyword>
<dbReference type="PANTHER" id="PTHR43052">
    <property type="match status" value="1"/>
</dbReference>
<keyword evidence="9" id="KW-1185">Reference proteome</keyword>
<keyword evidence="7" id="KW-1015">Disulfide bond</keyword>
<dbReference type="PANTHER" id="PTHR43052:SF1">
    <property type="entry name" value="TRNA-5-TAURINOMETHYLURIDINE 2-SULFURTRANSFERASE"/>
    <property type="match status" value="1"/>
</dbReference>
<dbReference type="AlphaFoldDB" id="A0AAD4P5Y8"/>
<evidence type="ECO:0000256" key="7">
    <source>
        <dbReference type="ARBA" id="ARBA00023157"/>
    </source>
</evidence>
<proteinExistence type="predicted"/>
<dbReference type="Gene3D" id="3.40.50.620">
    <property type="entry name" value="HUPs"/>
    <property type="match status" value="1"/>
</dbReference>
<evidence type="ECO:0000256" key="5">
    <source>
        <dbReference type="ARBA" id="ARBA00022840"/>
    </source>
</evidence>
<dbReference type="InterPro" id="IPR051305">
    <property type="entry name" value="tRNA_2-thiouridylase_MnmA"/>
</dbReference>
<dbReference type="GO" id="GO:0005524">
    <property type="term" value="F:ATP binding"/>
    <property type="evidence" value="ECO:0007669"/>
    <property type="project" value="UniProtKB-KW"/>
</dbReference>
<sequence>MKSPIFVKLPRTAHPSPSNLNPSTVIASLSTAFSLYPLPNSAHSYRSIPPPPLPKLLILATYRAHCQKRNRSLKVAILLSGGVDSSVGLRLLHAAGHSCTAFYLKFEGRVRNQTLI</sequence>
<keyword evidence="3" id="KW-0819">tRNA processing</keyword>
<dbReference type="Proteomes" id="UP001190926">
    <property type="component" value="Unassembled WGS sequence"/>
</dbReference>
<dbReference type="EMBL" id="SDAM02000151">
    <property type="protein sequence ID" value="KAH6827170.1"/>
    <property type="molecule type" value="Genomic_DNA"/>
</dbReference>
<evidence type="ECO:0000256" key="6">
    <source>
        <dbReference type="ARBA" id="ARBA00022884"/>
    </source>
</evidence>
<keyword evidence="4" id="KW-0547">Nucleotide-binding</keyword>
<dbReference type="Pfam" id="PF03054">
    <property type="entry name" value="tRNA_Me_trans"/>
    <property type="match status" value="1"/>
</dbReference>
<evidence type="ECO:0000256" key="1">
    <source>
        <dbReference type="ARBA" id="ARBA00022555"/>
    </source>
</evidence>
<keyword evidence="1" id="KW-0820">tRNA-binding</keyword>
<keyword evidence="6" id="KW-0694">RNA-binding</keyword>
<evidence type="ECO:0000313" key="9">
    <source>
        <dbReference type="Proteomes" id="UP001190926"/>
    </source>
</evidence>
<dbReference type="InterPro" id="IPR014729">
    <property type="entry name" value="Rossmann-like_a/b/a_fold"/>
</dbReference>
<dbReference type="SUPFAM" id="SSF52402">
    <property type="entry name" value="Adenine nucleotide alpha hydrolases-like"/>
    <property type="match status" value="1"/>
</dbReference>
<evidence type="ECO:0000313" key="8">
    <source>
        <dbReference type="EMBL" id="KAH6827170.1"/>
    </source>
</evidence>
<dbReference type="GO" id="GO:0008033">
    <property type="term" value="P:tRNA processing"/>
    <property type="evidence" value="ECO:0007669"/>
    <property type="project" value="UniProtKB-KW"/>
</dbReference>
<protein>
    <submittedName>
        <fullName evidence="8">Uncharacterized protein</fullName>
    </submittedName>
</protein>
<evidence type="ECO:0000256" key="2">
    <source>
        <dbReference type="ARBA" id="ARBA00022679"/>
    </source>
</evidence>
<evidence type="ECO:0000256" key="3">
    <source>
        <dbReference type="ARBA" id="ARBA00022694"/>
    </source>
</evidence>
<accession>A0AAD4P5Y8</accession>
<reference evidence="8 9" key="1">
    <citation type="journal article" date="2021" name="Nat. Commun.">
        <title>Incipient diploidization of the medicinal plant Perilla within 10,000 years.</title>
        <authorList>
            <person name="Zhang Y."/>
            <person name="Shen Q."/>
            <person name="Leng L."/>
            <person name="Zhang D."/>
            <person name="Chen S."/>
            <person name="Shi Y."/>
            <person name="Ning Z."/>
            <person name="Chen S."/>
        </authorList>
    </citation>
    <scope>NUCLEOTIDE SEQUENCE [LARGE SCALE GENOMIC DNA]</scope>
    <source>
        <strain evidence="9">cv. PC099</strain>
    </source>
</reference>
<keyword evidence="5" id="KW-0067">ATP-binding</keyword>
<dbReference type="GO" id="GO:0016740">
    <property type="term" value="F:transferase activity"/>
    <property type="evidence" value="ECO:0007669"/>
    <property type="project" value="UniProtKB-KW"/>
</dbReference>
<comment type="caution">
    <text evidence="8">The sequence shown here is derived from an EMBL/GenBank/DDBJ whole genome shotgun (WGS) entry which is preliminary data.</text>
</comment>
<dbReference type="GO" id="GO:0000049">
    <property type="term" value="F:tRNA binding"/>
    <property type="evidence" value="ECO:0007669"/>
    <property type="project" value="UniProtKB-KW"/>
</dbReference>